<dbReference type="GO" id="GO:0003885">
    <property type="term" value="F:D-arabinono-1,4-lactone oxidase activity"/>
    <property type="evidence" value="ECO:0007669"/>
    <property type="project" value="InterPro"/>
</dbReference>
<dbReference type="InterPro" id="IPR016167">
    <property type="entry name" value="FAD-bd_PCMH_sub1"/>
</dbReference>
<sequence>MENNRNWAGNYKYSASELHVPETVEQIQELVARSSKIKALGTRHSFNGIADCTESLLSLHKLNRVIELDQKRNKVTVEAGIRFGELCDYLHGYGYALHNLASLPHITIAGACSTATHGSGDRNGNLATAVHSLEVVQADGEKVVFSRDQQDGLLAGAVVGLGGLGIITQITLDVIPTFQMSQYVFENMPLAQLNDHFDDIFSSAYSVSLFTDWKTNAFNQVWLKRKISDYEPAGDNSEFFGAMHAKANRHPVPGHSAENCSEQFGIPGPWHERLPHFRMDFTPSAGEELQSEYFVPRHYAYQALCAIDRIRDHISPHLYVSEIRTIAKDNLWMSPCYMEDSVAIHFTWKADWNPVGKILPLIEEQIAPFRARPHWGKLFAMPPVHIQSLYEKLPDFQQLLLQCDPQGKFCNSFLKTYIKDSYSSSPNQR</sequence>
<evidence type="ECO:0000313" key="4">
    <source>
        <dbReference type="EMBL" id="MBB3151063.1"/>
    </source>
</evidence>
<dbReference type="Gene3D" id="3.30.465.10">
    <property type="match status" value="1"/>
</dbReference>
<dbReference type="InterPro" id="IPR016166">
    <property type="entry name" value="FAD-bd_PCMH"/>
</dbReference>
<evidence type="ECO:0000256" key="1">
    <source>
        <dbReference type="ARBA" id="ARBA00022630"/>
    </source>
</evidence>
<dbReference type="Pfam" id="PF04030">
    <property type="entry name" value="ALO"/>
    <property type="match status" value="1"/>
</dbReference>
<dbReference type="InterPro" id="IPR010031">
    <property type="entry name" value="FAD_lactone_oxidase-like"/>
</dbReference>
<dbReference type="Pfam" id="PF01565">
    <property type="entry name" value="FAD_binding_4"/>
    <property type="match status" value="1"/>
</dbReference>
<dbReference type="EC" id="1.1.3.41" evidence="4"/>
<dbReference type="AlphaFoldDB" id="A0A7W5C4U2"/>
<evidence type="ECO:0000313" key="5">
    <source>
        <dbReference type="Proteomes" id="UP000518605"/>
    </source>
</evidence>
<dbReference type="InterPro" id="IPR036318">
    <property type="entry name" value="FAD-bd_PCMH-like_sf"/>
</dbReference>
<dbReference type="InterPro" id="IPR007173">
    <property type="entry name" value="ALO_C"/>
</dbReference>
<dbReference type="EMBL" id="JACHXW010000002">
    <property type="protein sequence ID" value="MBB3151063.1"/>
    <property type="molecule type" value="Genomic_DNA"/>
</dbReference>
<dbReference type="PIRSF" id="PIRSF000136">
    <property type="entry name" value="LGO_GLO"/>
    <property type="match status" value="1"/>
</dbReference>
<keyword evidence="1" id="KW-0285">Flavoprotein</keyword>
<dbReference type="InterPro" id="IPR016169">
    <property type="entry name" value="FAD-bd_PCMH_sub2"/>
</dbReference>
<dbReference type="PANTHER" id="PTHR43762:SF1">
    <property type="entry name" value="D-ARABINONO-1,4-LACTONE OXIDASE"/>
    <property type="match status" value="1"/>
</dbReference>
<dbReference type="RefSeq" id="WP_183559592.1">
    <property type="nucleotide sequence ID" value="NZ_CBCSLB010000009.1"/>
</dbReference>
<keyword evidence="2 4" id="KW-0560">Oxidoreductase</keyword>
<protein>
    <submittedName>
        <fullName evidence="4">Xylitol oxidase</fullName>
        <ecNumber evidence="4">1.1.3.41</ecNumber>
    </submittedName>
</protein>
<comment type="caution">
    <text evidence="4">The sequence shown here is derived from an EMBL/GenBank/DDBJ whole genome shotgun (WGS) entry which is preliminary data.</text>
</comment>
<dbReference type="SUPFAM" id="SSF56176">
    <property type="entry name" value="FAD-binding/transporter-associated domain-like"/>
    <property type="match status" value="1"/>
</dbReference>
<dbReference type="Proteomes" id="UP000518605">
    <property type="component" value="Unassembled WGS sequence"/>
</dbReference>
<reference evidence="4 5" key="1">
    <citation type="submission" date="2020-08" db="EMBL/GenBank/DDBJ databases">
        <title>Genomic Encyclopedia of Type Strains, Phase III (KMG-III): the genomes of soil and plant-associated and newly described type strains.</title>
        <authorList>
            <person name="Whitman W."/>
        </authorList>
    </citation>
    <scope>NUCLEOTIDE SEQUENCE [LARGE SCALE GENOMIC DNA]</scope>
    <source>
        <strain evidence="4 5">CECT 8234</strain>
    </source>
</reference>
<gene>
    <name evidence="4" type="ORF">FHS16_001097</name>
</gene>
<keyword evidence="5" id="KW-1185">Reference proteome</keyword>
<evidence type="ECO:0000259" key="3">
    <source>
        <dbReference type="PROSITE" id="PS51387"/>
    </source>
</evidence>
<dbReference type="Gene3D" id="3.30.70.2520">
    <property type="match status" value="1"/>
</dbReference>
<proteinExistence type="predicted"/>
<dbReference type="GO" id="GO:0050582">
    <property type="term" value="F:xylitol oxidase activity"/>
    <property type="evidence" value="ECO:0007669"/>
    <property type="project" value="UniProtKB-EC"/>
</dbReference>
<dbReference type="Gene3D" id="3.30.43.10">
    <property type="entry name" value="Uridine Diphospho-n-acetylenolpyruvylglucosamine Reductase, domain 2"/>
    <property type="match status" value="1"/>
</dbReference>
<name>A0A7W5C4U2_9BACL</name>
<dbReference type="InterPro" id="IPR016171">
    <property type="entry name" value="Vanillyl_alc_oxidase_C-sub2"/>
</dbReference>
<organism evidence="4 5">
    <name type="scientific">Paenibacillus endophyticus</name>
    <dbReference type="NCBI Taxonomy" id="1294268"/>
    <lineage>
        <taxon>Bacteria</taxon>
        <taxon>Bacillati</taxon>
        <taxon>Bacillota</taxon>
        <taxon>Bacilli</taxon>
        <taxon>Bacillales</taxon>
        <taxon>Paenibacillaceae</taxon>
        <taxon>Paenibacillus</taxon>
    </lineage>
</organism>
<dbReference type="GO" id="GO:0080049">
    <property type="term" value="F:L-gulono-1,4-lactone dehydrogenase activity"/>
    <property type="evidence" value="ECO:0007669"/>
    <property type="project" value="TreeGrafter"/>
</dbReference>
<dbReference type="GO" id="GO:0016020">
    <property type="term" value="C:membrane"/>
    <property type="evidence" value="ECO:0007669"/>
    <property type="project" value="InterPro"/>
</dbReference>
<accession>A0A7W5C4U2</accession>
<dbReference type="Gene3D" id="1.10.45.10">
    <property type="entry name" value="Vanillyl-alcohol Oxidase, Chain A, domain 4"/>
    <property type="match status" value="1"/>
</dbReference>
<dbReference type="GO" id="GO:0071949">
    <property type="term" value="F:FAD binding"/>
    <property type="evidence" value="ECO:0007669"/>
    <property type="project" value="InterPro"/>
</dbReference>
<dbReference type="Gene3D" id="3.30.70.2530">
    <property type="match status" value="1"/>
</dbReference>
<dbReference type="PANTHER" id="PTHR43762">
    <property type="entry name" value="L-GULONOLACTONE OXIDASE"/>
    <property type="match status" value="1"/>
</dbReference>
<feature type="domain" description="FAD-binding PCMH-type" evidence="3">
    <location>
        <begin position="11"/>
        <end position="177"/>
    </location>
</feature>
<evidence type="ECO:0000256" key="2">
    <source>
        <dbReference type="ARBA" id="ARBA00023002"/>
    </source>
</evidence>
<dbReference type="PROSITE" id="PS51387">
    <property type="entry name" value="FAD_PCMH"/>
    <property type="match status" value="1"/>
</dbReference>
<dbReference type="InterPro" id="IPR006094">
    <property type="entry name" value="Oxid_FAD_bind_N"/>
</dbReference>